<sequence length="84" mass="9327">MNLHSNVAVQGGSLTFFQSIYLPFSLSFLSALSLFGLGLAFQLFGIYGLDPASPSAYRTSSTFPNQNLLIRHQRLLYPSHNVFK</sequence>
<comment type="caution">
    <text evidence="2">The sequence shown here is derived from an EMBL/GenBank/DDBJ whole genome shotgun (WGS) entry which is preliminary data.</text>
</comment>
<evidence type="ECO:0000313" key="2">
    <source>
        <dbReference type="EMBL" id="KAJ4484236.1"/>
    </source>
</evidence>
<reference evidence="2" key="2">
    <citation type="journal article" date="2023" name="Proc. Natl. Acad. Sci. U.S.A.">
        <title>A global phylogenomic analysis of the shiitake genus Lentinula.</title>
        <authorList>
            <person name="Sierra-Patev S."/>
            <person name="Min B."/>
            <person name="Naranjo-Ortiz M."/>
            <person name="Looney B."/>
            <person name="Konkel Z."/>
            <person name="Slot J.C."/>
            <person name="Sakamoto Y."/>
            <person name="Steenwyk J.L."/>
            <person name="Rokas A."/>
            <person name="Carro J."/>
            <person name="Camarero S."/>
            <person name="Ferreira P."/>
            <person name="Molpeceres G."/>
            <person name="Ruiz-Duenas F.J."/>
            <person name="Serrano A."/>
            <person name="Henrissat B."/>
            <person name="Drula E."/>
            <person name="Hughes K.W."/>
            <person name="Mata J.L."/>
            <person name="Ishikawa N.K."/>
            <person name="Vargas-Isla R."/>
            <person name="Ushijima S."/>
            <person name="Smith C.A."/>
            <person name="Donoghue J."/>
            <person name="Ahrendt S."/>
            <person name="Andreopoulos W."/>
            <person name="He G."/>
            <person name="LaButti K."/>
            <person name="Lipzen A."/>
            <person name="Ng V."/>
            <person name="Riley R."/>
            <person name="Sandor L."/>
            <person name="Barry K."/>
            <person name="Martinez A.T."/>
            <person name="Xiao Y."/>
            <person name="Gibbons J.G."/>
            <person name="Terashima K."/>
            <person name="Grigoriev I.V."/>
            <person name="Hibbett D."/>
        </authorList>
    </citation>
    <scope>NUCLEOTIDE SEQUENCE</scope>
    <source>
        <strain evidence="2">Sp2 HRB7682 ss15</strain>
    </source>
</reference>
<keyword evidence="1" id="KW-0812">Transmembrane</keyword>
<keyword evidence="1" id="KW-1133">Transmembrane helix</keyword>
<evidence type="ECO:0000313" key="3">
    <source>
        <dbReference type="Proteomes" id="UP001150238"/>
    </source>
</evidence>
<protein>
    <submittedName>
        <fullName evidence="2">Uncharacterized protein</fullName>
    </submittedName>
</protein>
<name>A0A9W9AJB5_9AGAR</name>
<reference evidence="2" key="1">
    <citation type="submission" date="2022-08" db="EMBL/GenBank/DDBJ databases">
        <authorList>
            <consortium name="DOE Joint Genome Institute"/>
            <person name="Min B."/>
            <person name="Riley R."/>
            <person name="Sierra-Patev S."/>
            <person name="Naranjo-Ortiz M."/>
            <person name="Looney B."/>
            <person name="Konkel Z."/>
            <person name="Slot J.C."/>
            <person name="Sakamoto Y."/>
            <person name="Steenwyk J.L."/>
            <person name="Rokas A."/>
            <person name="Carro J."/>
            <person name="Camarero S."/>
            <person name="Ferreira P."/>
            <person name="Molpeceres G."/>
            <person name="Ruiz-Duenas F.J."/>
            <person name="Serrano A."/>
            <person name="Henrissat B."/>
            <person name="Drula E."/>
            <person name="Hughes K.W."/>
            <person name="Mata J.L."/>
            <person name="Ishikawa N.K."/>
            <person name="Vargas-Isla R."/>
            <person name="Ushijima S."/>
            <person name="Smith C.A."/>
            <person name="Ahrendt S."/>
            <person name="Andreopoulos W."/>
            <person name="He G."/>
            <person name="Labutti K."/>
            <person name="Lipzen A."/>
            <person name="Ng V."/>
            <person name="Sandor L."/>
            <person name="Barry K."/>
            <person name="Martinez A.T."/>
            <person name="Xiao Y."/>
            <person name="Gibbons J.G."/>
            <person name="Terashima K."/>
            <person name="Hibbett D.S."/>
            <person name="Grigoriev I.V."/>
        </authorList>
    </citation>
    <scope>NUCLEOTIDE SEQUENCE</scope>
    <source>
        <strain evidence="2">Sp2 HRB7682 ss15</strain>
    </source>
</reference>
<feature type="transmembrane region" description="Helical" evidence="1">
    <location>
        <begin position="20"/>
        <end position="49"/>
    </location>
</feature>
<dbReference type="Proteomes" id="UP001150238">
    <property type="component" value="Unassembled WGS sequence"/>
</dbReference>
<organism evidence="2 3">
    <name type="scientific">Lentinula lateritia</name>
    <dbReference type="NCBI Taxonomy" id="40482"/>
    <lineage>
        <taxon>Eukaryota</taxon>
        <taxon>Fungi</taxon>
        <taxon>Dikarya</taxon>
        <taxon>Basidiomycota</taxon>
        <taxon>Agaricomycotina</taxon>
        <taxon>Agaricomycetes</taxon>
        <taxon>Agaricomycetidae</taxon>
        <taxon>Agaricales</taxon>
        <taxon>Marasmiineae</taxon>
        <taxon>Omphalotaceae</taxon>
        <taxon>Lentinula</taxon>
    </lineage>
</organism>
<gene>
    <name evidence="2" type="ORF">C8J55DRAFT_38658</name>
</gene>
<proteinExistence type="predicted"/>
<accession>A0A9W9AJB5</accession>
<dbReference type="EMBL" id="JANVFS010000012">
    <property type="protein sequence ID" value="KAJ4484236.1"/>
    <property type="molecule type" value="Genomic_DNA"/>
</dbReference>
<keyword evidence="1" id="KW-0472">Membrane</keyword>
<evidence type="ECO:0000256" key="1">
    <source>
        <dbReference type="SAM" id="Phobius"/>
    </source>
</evidence>
<dbReference type="AlphaFoldDB" id="A0A9W9AJB5"/>